<feature type="domain" description="RsdA/BaiN/AoA(So)-like Rossmann fold-like" evidence="5">
    <location>
        <begin position="30"/>
        <end position="418"/>
    </location>
</feature>
<dbReference type="PANTHER" id="PTHR42887">
    <property type="entry name" value="OS12G0638800 PROTEIN"/>
    <property type="match status" value="1"/>
</dbReference>
<dbReference type="InterPro" id="IPR004792">
    <property type="entry name" value="BaiN-like"/>
</dbReference>
<dbReference type="PRINTS" id="PR00368">
    <property type="entry name" value="FADPNR"/>
</dbReference>
<evidence type="ECO:0000313" key="7">
    <source>
        <dbReference type="EMBL" id="GLI91934.1"/>
    </source>
</evidence>
<evidence type="ECO:0000259" key="5">
    <source>
        <dbReference type="Pfam" id="PF03486"/>
    </source>
</evidence>
<dbReference type="RefSeq" id="WP_281805504.1">
    <property type="nucleotide sequence ID" value="NZ_BSEC01000001.1"/>
</dbReference>
<evidence type="ECO:0000256" key="1">
    <source>
        <dbReference type="ARBA" id="ARBA00001974"/>
    </source>
</evidence>
<dbReference type="Pfam" id="PF03486">
    <property type="entry name" value="HI0933_like"/>
    <property type="match status" value="1"/>
</dbReference>
<dbReference type="EMBL" id="BSEC01000001">
    <property type="protein sequence ID" value="GLI91934.1"/>
    <property type="molecule type" value="Genomic_DNA"/>
</dbReference>
<dbReference type="PANTHER" id="PTHR42887:SF1">
    <property type="entry name" value="BLR3961 PROTEIN"/>
    <property type="match status" value="1"/>
</dbReference>
<dbReference type="Proteomes" id="UP001144323">
    <property type="component" value="Unassembled WGS sequence"/>
</dbReference>
<dbReference type="SUPFAM" id="SSF160996">
    <property type="entry name" value="HI0933 insert domain-like"/>
    <property type="match status" value="1"/>
</dbReference>
<dbReference type="InterPro" id="IPR055178">
    <property type="entry name" value="RsdA/BaiN/AoA(So)-like_dom"/>
</dbReference>
<evidence type="ECO:0000256" key="4">
    <source>
        <dbReference type="SAM" id="MobiDB-lite"/>
    </source>
</evidence>
<keyword evidence="3" id="KW-0274">FAD</keyword>
<evidence type="ECO:0000256" key="3">
    <source>
        <dbReference type="ARBA" id="ARBA00022827"/>
    </source>
</evidence>
<dbReference type="Gene3D" id="3.50.50.60">
    <property type="entry name" value="FAD/NAD(P)-binding domain"/>
    <property type="match status" value="1"/>
</dbReference>
<feature type="region of interest" description="Disordered" evidence="4">
    <location>
        <begin position="434"/>
        <end position="454"/>
    </location>
</feature>
<dbReference type="InterPro" id="IPR022460">
    <property type="entry name" value="Flavoprotein_PP4765"/>
</dbReference>
<dbReference type="NCBIfam" id="TIGR00275">
    <property type="entry name" value="aminoacetone oxidase family FAD-binding enzyme"/>
    <property type="match status" value="1"/>
</dbReference>
<evidence type="ECO:0000313" key="8">
    <source>
        <dbReference type="Proteomes" id="UP001144323"/>
    </source>
</evidence>
<comment type="caution">
    <text evidence="7">The sequence shown here is derived from an EMBL/GenBank/DDBJ whole genome shotgun (WGS) entry which is preliminary data.</text>
</comment>
<evidence type="ECO:0000259" key="6">
    <source>
        <dbReference type="Pfam" id="PF22780"/>
    </source>
</evidence>
<dbReference type="InterPro" id="IPR057661">
    <property type="entry name" value="RsdA/BaiN/AoA(So)_Rossmann"/>
</dbReference>
<sequence>MGQSHPPFAFVAAAPVEAAQITDVAAPFCAVIGAGPAGLFAAEALARAGARVVIYEHKPSPARKFLMAGRGGLNITHSENLERFIARYGAAARHIGPLVRAFPPQALRDFCAELGEATFVGSSGRVFPASFKASPLLRAWLTRLAGLGVAVATRHAFLGFAGEGRLRLKGPDGAEFTRPADAVVLALGGASWPRLGSEGGWTELMRRSGVAVTPLAAANSGALVDWSPIFRGDFEGQPLKTVLLRHGDAVARGDVVVTRTGLEGGPVYALSSRLREAATQDGAATVFLDLRPDTSLACLTRKLSRRPAKQSHATFLRRAGFSRAEIGLLREAQPDGLPRDAEALAALIKNAPVKVTGVAGLERAISTAGGVAFDEVDGDLMVTKMPGVFVAGEMLDFDAPTGGYLLQAAFATGLAAGRGAARYLGLLRDEAQAGLSPSHLPKSRAPEASNKYSV</sequence>
<dbReference type="Pfam" id="PF22780">
    <property type="entry name" value="HI0933_like_1st"/>
    <property type="match status" value="1"/>
</dbReference>
<proteinExistence type="predicted"/>
<dbReference type="InterPro" id="IPR023166">
    <property type="entry name" value="BaiN-like_dom_sf"/>
</dbReference>
<dbReference type="AlphaFoldDB" id="A0A9W6GRZ1"/>
<accession>A0A9W6GRZ1</accession>
<name>A0A9W6GRZ1_9HYPH</name>
<dbReference type="Gene3D" id="1.10.8.260">
    <property type="entry name" value="HI0933 insert domain-like"/>
    <property type="match status" value="1"/>
</dbReference>
<dbReference type="Gene3D" id="2.40.30.10">
    <property type="entry name" value="Translation factors"/>
    <property type="match status" value="1"/>
</dbReference>
<dbReference type="SUPFAM" id="SSF51905">
    <property type="entry name" value="FAD/NAD(P)-binding domain"/>
    <property type="match status" value="1"/>
</dbReference>
<protein>
    <submittedName>
        <fullName evidence="7">NAD(FAD)-utilizing dehydrogenase</fullName>
    </submittedName>
</protein>
<feature type="domain" description="RsdA/BaiN/AoA(So)-like insert" evidence="6">
    <location>
        <begin position="217"/>
        <end position="366"/>
    </location>
</feature>
<keyword evidence="2" id="KW-0285">Flavoprotein</keyword>
<gene>
    <name evidence="7" type="ORF">LMG27198_09260</name>
</gene>
<dbReference type="NCBIfam" id="TIGR03862">
    <property type="entry name" value="flavo_PP4765"/>
    <property type="match status" value="1"/>
</dbReference>
<reference evidence="7" key="1">
    <citation type="journal article" date="2023" name="Int. J. Syst. Evol. Microbiol.">
        <title>Methylocystis iwaonis sp. nov., a type II methane-oxidizing bacterium from surface soil of a rice paddy field in Japan, and emended description of the genus Methylocystis (ex Whittenbury et al. 1970) Bowman et al. 1993.</title>
        <authorList>
            <person name="Kaise H."/>
            <person name="Sawadogo J.B."/>
            <person name="Alam M.S."/>
            <person name="Ueno C."/>
            <person name="Dianou D."/>
            <person name="Shinjo R."/>
            <person name="Asakawa S."/>
        </authorList>
    </citation>
    <scope>NUCLEOTIDE SEQUENCE</scope>
    <source>
        <strain evidence="7">LMG27198</strain>
    </source>
</reference>
<comment type="cofactor">
    <cofactor evidence="1">
        <name>FAD</name>
        <dbReference type="ChEBI" id="CHEBI:57692"/>
    </cofactor>
</comment>
<organism evidence="7 8">
    <name type="scientific">Methylocystis echinoides</name>
    <dbReference type="NCBI Taxonomy" id="29468"/>
    <lineage>
        <taxon>Bacteria</taxon>
        <taxon>Pseudomonadati</taxon>
        <taxon>Pseudomonadota</taxon>
        <taxon>Alphaproteobacteria</taxon>
        <taxon>Hyphomicrobiales</taxon>
        <taxon>Methylocystaceae</taxon>
        <taxon>Methylocystis</taxon>
    </lineage>
</organism>
<evidence type="ECO:0000256" key="2">
    <source>
        <dbReference type="ARBA" id="ARBA00022630"/>
    </source>
</evidence>
<keyword evidence="8" id="KW-1185">Reference proteome</keyword>
<dbReference type="InterPro" id="IPR036188">
    <property type="entry name" value="FAD/NAD-bd_sf"/>
</dbReference>